<feature type="domain" description="Metaxin glutathione S-transferase" evidence="3">
    <location>
        <begin position="182"/>
        <end position="241"/>
    </location>
</feature>
<dbReference type="SUPFAM" id="SSF52833">
    <property type="entry name" value="Thioredoxin-like"/>
    <property type="match status" value="1"/>
</dbReference>
<feature type="region of interest" description="Disordered" evidence="2">
    <location>
        <begin position="838"/>
        <end position="871"/>
    </location>
</feature>
<gene>
    <name evidence="5" type="ORF">C2E21_1403</name>
</gene>
<dbReference type="Pfam" id="PF17171">
    <property type="entry name" value="GST_C_6"/>
    <property type="match status" value="1"/>
</dbReference>
<feature type="compositionally biased region" description="Polar residues" evidence="2">
    <location>
        <begin position="1532"/>
        <end position="1545"/>
    </location>
</feature>
<feature type="region of interest" description="Disordered" evidence="2">
    <location>
        <begin position="1610"/>
        <end position="1641"/>
    </location>
</feature>
<feature type="domain" description="Thioredoxin-like fold" evidence="4">
    <location>
        <begin position="30"/>
        <end position="127"/>
    </location>
</feature>
<feature type="compositionally biased region" description="Low complexity" evidence="2">
    <location>
        <begin position="1437"/>
        <end position="1448"/>
    </location>
</feature>
<organism evidence="5 6">
    <name type="scientific">Chlorella sorokiniana</name>
    <name type="common">Freshwater green alga</name>
    <dbReference type="NCBI Taxonomy" id="3076"/>
    <lineage>
        <taxon>Eukaryota</taxon>
        <taxon>Viridiplantae</taxon>
        <taxon>Chlorophyta</taxon>
        <taxon>core chlorophytes</taxon>
        <taxon>Trebouxiophyceae</taxon>
        <taxon>Chlorellales</taxon>
        <taxon>Chlorellaceae</taxon>
        <taxon>Chlorella clade</taxon>
        <taxon>Chlorella</taxon>
    </lineage>
</organism>
<reference evidence="5 6" key="1">
    <citation type="journal article" date="2018" name="Plant J.">
        <title>Genome sequences of Chlorella sorokiniana UTEX 1602 and Micractinium conductrix SAG 241.80: implications to maltose excretion by a green alga.</title>
        <authorList>
            <person name="Arriola M.B."/>
            <person name="Velmurugan N."/>
            <person name="Zhang Y."/>
            <person name="Plunkett M.H."/>
            <person name="Hondzo H."/>
            <person name="Barney B.M."/>
        </authorList>
    </citation>
    <scope>NUCLEOTIDE SEQUENCE [LARGE SCALE GENOMIC DNA]</scope>
    <source>
        <strain evidence="6">UTEX 1602</strain>
    </source>
</reference>
<feature type="compositionally biased region" description="Acidic residues" evidence="2">
    <location>
        <begin position="1456"/>
        <end position="1470"/>
    </location>
</feature>
<dbReference type="CDD" id="cd03193">
    <property type="entry name" value="GST_C_Metaxin"/>
    <property type="match status" value="1"/>
</dbReference>
<feature type="compositionally biased region" description="Low complexity" evidence="2">
    <location>
        <begin position="1572"/>
        <end position="1583"/>
    </location>
</feature>
<dbReference type="SFLD" id="SFLDG01180">
    <property type="entry name" value="SUF1"/>
    <property type="match status" value="1"/>
</dbReference>
<feature type="region of interest" description="Disordered" evidence="2">
    <location>
        <begin position="1410"/>
        <end position="1486"/>
    </location>
</feature>
<comment type="caution">
    <text evidence="5">The sequence shown here is derived from an EMBL/GenBank/DDBJ whole genome shotgun (WGS) entry which is preliminary data.</text>
</comment>
<dbReference type="OrthoDB" id="511390at2759"/>
<feature type="region of interest" description="Disordered" evidence="2">
    <location>
        <begin position="1333"/>
        <end position="1355"/>
    </location>
</feature>
<accession>A0A2P6U0M1</accession>
<keyword evidence="6" id="KW-1185">Reference proteome</keyword>
<proteinExistence type="inferred from homology"/>
<feature type="compositionally biased region" description="Pro residues" evidence="2">
    <location>
        <begin position="838"/>
        <end position="854"/>
    </location>
</feature>
<evidence type="ECO:0000256" key="2">
    <source>
        <dbReference type="SAM" id="MobiDB-lite"/>
    </source>
</evidence>
<evidence type="ECO:0000256" key="1">
    <source>
        <dbReference type="ARBA" id="ARBA00006475"/>
    </source>
</evidence>
<feature type="region of interest" description="Disordered" evidence="2">
    <location>
        <begin position="257"/>
        <end position="277"/>
    </location>
</feature>
<sequence length="1906" mass="195962">MVDHEGHIKAIEWQYQQTGPHEGAIFSVSFVTKVEAFLRFAGLPYSKCIGFADPASSPKVQLPYLQRGAQRIGDSHFIIRHLVSSGAAPAALLYPADPQARAAAVAVARMCDTDLAAAIAYERWVDAQGWNRCRHEMLGAYRLPWPVRTVVARMARKASFIRAQEQGIGRHSDADRLAMVAEELAALATLLGNKQYMFGDSPHAVDASVYGVLDQMSAAMNPRLAELVAAHLNLVAYRARIRRRYFGPDAQEVRWVDGSGAQPAKAEGSSEEGSLPHSVHLQAATPLDATLQAEAAKAAPLLAWHPNKQRLVAVTPTALVEYDAVSGTRRNLAEVSGTPLRCAYTPSGSAVVLLTKERGIYAWSTASWRRRVLLSPDPKYANKKLAAGLMVVSAGQQPTVYWTPLGKNTVRMVHTAQLDLPKGAKLERDQVPGVKLKTENKKPIVGLAAHPSDQRMLFVLLSDGSLQVCVVAGPAIATVASLPLPGLNPSTERLALHAWPHPVLPGGALVAVEAAKSGVTILEAPARQEPRALGTLSFGHGSTICGVGLLVNGLLCAAGRLPSGNVQVQAWELLADSRELQVLPTVSAPSTVWDALQGMVGKAALADVSGESVVSRLHFHPPSGSIAVSTSLRGHEGEAAHQRVPLLHLVDGVSGVGAPERSPIHSGLGFWTARDSSDSVVSKLRFPRYAHVISGGRVSAYDLTHGMLSDVLALPPTNAAGQERRLVRAVRSPKQAAWLAFTKVLSRQREGAPLAAGQCEFALVRESEAAITTGQWTLPGADGAFVGPQDELVVVLSNSGRSVSVYEAGKLGGSGGGATKPLYSAELKEGLMAAVYPGPPAHIPAPPTTPPPPPAEHDLGDSDDSDAGEDDEAIAARAEWEASERRRLEPPRLVLLRTQSNQLCLAEVSPSAVTYSNKSRVLPVRASLALRPGEAVLQVAWQPLVPADGSFHTGSEGAGTAVAAAAAVLTSQRLLVLSERLGVVASAGVPADMGLPVSCLWMGPALLLSTTTGQVLQVCWDGKLVHLCSLLQSAAAPALLGALADRLLIATRASKDGRAEVSARGVSVLQPLLLGWASLAARHLVPGGLPRVRQELRTLVASYDASHLGPAVMERLAAAGFADVAAAVAASSDSPAVTPAHKAVLQAAAGDWQPLLLLVMQEWEASPYHPGPPPRRSQLYGRMVALARSCLQYGRFSDARTLLSAAGAQGELLSLCVFQGDFLGMQDYARQAGRDMERLADQLMAVNENAFVHGSSGNALYDGRPNISDWTVTAGTAGSGTAGAALPPRVADDGTGLDGSPEEVEAPETGSMPLEVDVAPAGRLPFQEASLQVPSAADPAPGAASSSSEEGAPIGTLDLGTLEAYVGVAGATVVKPAVSTPTAAAAGAAAAVLGSAAGVGSGLSRLDTGLSDMSNPLEPAPLPAAAGYESEGEGAAGRDVTAAQAAARAEFRRDTADDEDDFFSSDEESAPTEADSRSVASASVTGSQRFRISIKPAEEAAATPRGDSVSLRNAVQSLRLGGLGSLTGASSAESTPFGTSRSPSLPSGAGAMPHSGSGIGKLGVLPPPPGPAAAAPSSKASSTSGETAATFAVATDDPFAGLFGLPAGGSQAASKLPAAPAAPPASSGPMRPQPPAKPARDLLSGWDEFEALFAAGPTPAAAPAAGAAGGAAAAPSGGFEVSFPPLPGAAAAAAPSAAAQPAAPAPAAKEAAPAGLKKSGSLAELAPAAAGKKVSEALSAFAAGKWDSAAASVGKALDQGAKAGDAAFTQEAAQLFIAARLLAAAVKAPPPAAARLSRFAVSLPLRDESKVAAVSFAVDANMAAHNYGYAADQLTWLVIQSTSGTEATKGLDAMALQDKLNECDRTGASNAALPRDEDREAFAAIATSCGTRAEAEDLLAEILNAK</sequence>
<evidence type="ECO:0000259" key="3">
    <source>
        <dbReference type="Pfam" id="PF17171"/>
    </source>
</evidence>
<name>A0A2P6U0M1_CHLSO</name>
<evidence type="ECO:0000313" key="5">
    <source>
        <dbReference type="EMBL" id="PRW59854.1"/>
    </source>
</evidence>
<evidence type="ECO:0000313" key="6">
    <source>
        <dbReference type="Proteomes" id="UP000239899"/>
    </source>
</evidence>
<dbReference type="InterPro" id="IPR033468">
    <property type="entry name" value="Metaxin_GST"/>
</dbReference>
<dbReference type="InterPro" id="IPR026928">
    <property type="entry name" value="FAX/IsoI-like"/>
</dbReference>
<dbReference type="Gene3D" id="1.20.1050.10">
    <property type="match status" value="1"/>
</dbReference>
<evidence type="ECO:0000259" key="4">
    <source>
        <dbReference type="Pfam" id="PF17172"/>
    </source>
</evidence>
<dbReference type="SFLD" id="SFLDS00019">
    <property type="entry name" value="Glutathione_Transferase_(cytos"/>
    <property type="match status" value="1"/>
</dbReference>
<comment type="similarity">
    <text evidence="1">Belongs to the FAX family.</text>
</comment>
<dbReference type="SUPFAM" id="SSF47616">
    <property type="entry name" value="GST C-terminal domain-like"/>
    <property type="match status" value="1"/>
</dbReference>
<dbReference type="Pfam" id="PF17172">
    <property type="entry name" value="GST_N_4"/>
    <property type="match status" value="1"/>
</dbReference>
<feature type="region of interest" description="Disordered" evidence="2">
    <location>
        <begin position="1279"/>
        <end position="1311"/>
    </location>
</feature>
<protein>
    <submittedName>
        <fullName evidence="5">Transducin WD40 repeat-like superfamily isoform 2</fullName>
    </submittedName>
</protein>
<feature type="compositionally biased region" description="Low complexity" evidence="2">
    <location>
        <begin position="1610"/>
        <end position="1627"/>
    </location>
</feature>
<feature type="compositionally biased region" description="Low complexity" evidence="2">
    <location>
        <begin position="1334"/>
        <end position="1353"/>
    </location>
</feature>
<dbReference type="SFLD" id="SFLDG01200">
    <property type="entry name" value="SUF1.1"/>
    <property type="match status" value="1"/>
</dbReference>
<dbReference type="InterPro" id="IPR036249">
    <property type="entry name" value="Thioredoxin-like_sf"/>
</dbReference>
<dbReference type="SUPFAM" id="SSF63829">
    <property type="entry name" value="Calcium-dependent phosphotriesterase"/>
    <property type="match status" value="1"/>
</dbReference>
<dbReference type="Gene3D" id="3.40.30.10">
    <property type="entry name" value="Glutaredoxin"/>
    <property type="match status" value="1"/>
</dbReference>
<dbReference type="GO" id="GO:0005737">
    <property type="term" value="C:cytoplasm"/>
    <property type="evidence" value="ECO:0007669"/>
    <property type="project" value="TreeGrafter"/>
</dbReference>
<dbReference type="InterPro" id="IPR012336">
    <property type="entry name" value="Thioredoxin-like_fold"/>
</dbReference>
<dbReference type="InterPro" id="IPR040079">
    <property type="entry name" value="Glutathione_S-Trfase"/>
</dbReference>
<dbReference type="EMBL" id="LHPG02000003">
    <property type="protein sequence ID" value="PRW59854.1"/>
    <property type="molecule type" value="Genomic_DNA"/>
</dbReference>
<dbReference type="InterPro" id="IPR050931">
    <property type="entry name" value="Mito_Protein_Transport_Metaxin"/>
</dbReference>
<dbReference type="PANTHER" id="PTHR12289">
    <property type="entry name" value="METAXIN RELATED"/>
    <property type="match status" value="1"/>
</dbReference>
<dbReference type="InterPro" id="IPR036282">
    <property type="entry name" value="Glutathione-S-Trfase_C_sf"/>
</dbReference>
<dbReference type="PANTHER" id="PTHR12289:SF41">
    <property type="entry name" value="FAILED AXON CONNECTIONS-RELATED"/>
    <property type="match status" value="1"/>
</dbReference>
<feature type="compositionally biased region" description="Acidic residues" evidence="2">
    <location>
        <begin position="861"/>
        <end position="871"/>
    </location>
</feature>
<feature type="region of interest" description="Disordered" evidence="2">
    <location>
        <begin position="1525"/>
        <end position="1583"/>
    </location>
</feature>
<dbReference type="Proteomes" id="UP000239899">
    <property type="component" value="Unassembled WGS sequence"/>
</dbReference>